<sequence length="444" mass="51191">MENQAAELKEKVRQQFETGPYPRIPLEYSPKDDLNFLFNHSMVTAYYLKYQKVVETEGKIILDAGCGSGYKALALAEANPGAKIIGIDISEKSVELARTRLQQYGFENAEFYAMSIEDLPSLGMQFDYINNDEVLYLLTNPVIGLKAMKAVLKPEGIIRSNLHSDLQRTYFFRSQQVFKLMGLMDENPREMEIDLVRDTFQALKDDVILKARTWNSVQERTEEWFLANYLLQNDKGFTIPEMFSALRAADLEFLTMVNWQRWDLMQLFKEPDNLPVFLGISLPEISVEQRLHLYELLHPVNRLLDFWCTQPQPTNSVVPVAEWTPSDWQGARVHLHPLLRIPQIKEELIECITKYRPFEISRYIAASPTAAVWVDSRIAACLLPLWEGVQPFTSLVERWCKIESVHPVTLETVSDEVAIATVERFLKTLEPFLYVLLEPSARSC</sequence>
<dbReference type="EMBL" id="BLAY01000141">
    <property type="protein sequence ID" value="GET41951.1"/>
    <property type="molecule type" value="Genomic_DNA"/>
</dbReference>
<comment type="caution">
    <text evidence="2">The sequence shown here is derived from an EMBL/GenBank/DDBJ whole genome shotgun (WGS) entry which is preliminary data.</text>
</comment>
<dbReference type="PANTHER" id="PTHR45128:SF1">
    <property type="entry name" value="S-ADENOSYLMETHIONINE-DEPENDENT METHYLTRANSFERASE RV2258C"/>
    <property type="match status" value="1"/>
</dbReference>
<keyword evidence="2" id="KW-0808">Transferase</keyword>
<dbReference type="Proteomes" id="UP001050975">
    <property type="component" value="Unassembled WGS sequence"/>
</dbReference>
<dbReference type="AlphaFoldDB" id="A0AAV3XMD3"/>
<dbReference type="GO" id="GO:0032259">
    <property type="term" value="P:methylation"/>
    <property type="evidence" value="ECO:0007669"/>
    <property type="project" value="UniProtKB-KW"/>
</dbReference>
<protein>
    <submittedName>
        <fullName evidence="2">Methyltransferase type 11</fullName>
    </submittedName>
</protein>
<dbReference type="RefSeq" id="WP_226588740.1">
    <property type="nucleotide sequence ID" value="NZ_BLAY01000141.1"/>
</dbReference>
<reference evidence="2" key="1">
    <citation type="submission" date="2019-10" db="EMBL/GenBank/DDBJ databases">
        <title>Draft genome sequece of Microseira wollei NIES-4236.</title>
        <authorList>
            <person name="Yamaguchi H."/>
            <person name="Suzuki S."/>
            <person name="Kawachi M."/>
        </authorList>
    </citation>
    <scope>NUCLEOTIDE SEQUENCE</scope>
    <source>
        <strain evidence="2">NIES-4236</strain>
    </source>
</reference>
<dbReference type="InterPro" id="IPR029063">
    <property type="entry name" value="SAM-dependent_MTases_sf"/>
</dbReference>
<proteinExistence type="predicted"/>
<dbReference type="PANTHER" id="PTHR45128">
    <property type="entry name" value="METHYLTRANSFERASE TYPE 11"/>
    <property type="match status" value="1"/>
</dbReference>
<gene>
    <name evidence="2" type="ORF">MiSe_67650</name>
</gene>
<dbReference type="InterPro" id="IPR053173">
    <property type="entry name" value="SAM-binding_MTase"/>
</dbReference>
<dbReference type="InterPro" id="IPR025714">
    <property type="entry name" value="Methyltranfer_dom"/>
</dbReference>
<organism evidence="2 3">
    <name type="scientific">Microseira wollei NIES-4236</name>
    <dbReference type="NCBI Taxonomy" id="2530354"/>
    <lineage>
        <taxon>Bacteria</taxon>
        <taxon>Bacillati</taxon>
        <taxon>Cyanobacteriota</taxon>
        <taxon>Cyanophyceae</taxon>
        <taxon>Oscillatoriophycideae</taxon>
        <taxon>Aerosakkonematales</taxon>
        <taxon>Aerosakkonemataceae</taxon>
        <taxon>Microseira</taxon>
    </lineage>
</organism>
<evidence type="ECO:0000259" key="1">
    <source>
        <dbReference type="Pfam" id="PF13847"/>
    </source>
</evidence>
<dbReference type="Pfam" id="PF13847">
    <property type="entry name" value="Methyltransf_31"/>
    <property type="match status" value="1"/>
</dbReference>
<keyword evidence="3" id="KW-1185">Reference proteome</keyword>
<evidence type="ECO:0000313" key="3">
    <source>
        <dbReference type="Proteomes" id="UP001050975"/>
    </source>
</evidence>
<keyword evidence="2" id="KW-0489">Methyltransferase</keyword>
<feature type="domain" description="Methyltransferase" evidence="1">
    <location>
        <begin position="57"/>
        <end position="176"/>
    </location>
</feature>
<evidence type="ECO:0000313" key="2">
    <source>
        <dbReference type="EMBL" id="GET41951.1"/>
    </source>
</evidence>
<accession>A0AAV3XMD3</accession>
<name>A0AAV3XMD3_9CYAN</name>
<dbReference type="Gene3D" id="3.40.50.150">
    <property type="entry name" value="Vaccinia Virus protein VP39"/>
    <property type="match status" value="1"/>
</dbReference>
<dbReference type="GO" id="GO:0008168">
    <property type="term" value="F:methyltransferase activity"/>
    <property type="evidence" value="ECO:0007669"/>
    <property type="project" value="UniProtKB-KW"/>
</dbReference>
<dbReference type="CDD" id="cd02440">
    <property type="entry name" value="AdoMet_MTases"/>
    <property type="match status" value="1"/>
</dbReference>
<dbReference type="SUPFAM" id="SSF53335">
    <property type="entry name" value="S-adenosyl-L-methionine-dependent methyltransferases"/>
    <property type="match status" value="1"/>
</dbReference>